<dbReference type="STRING" id="882083.SacmaDRAFT_5181"/>
<dbReference type="eggNOG" id="COG1853">
    <property type="taxonomic scope" value="Bacteria"/>
</dbReference>
<dbReference type="GO" id="GO:0006208">
    <property type="term" value="P:pyrimidine nucleobase catabolic process"/>
    <property type="evidence" value="ECO:0007669"/>
    <property type="project" value="TreeGrafter"/>
</dbReference>
<accession>H5X515</accession>
<dbReference type="HOGENOM" id="CLU_059021_1_4_11"/>
<evidence type="ECO:0000259" key="2">
    <source>
        <dbReference type="SMART" id="SM00903"/>
    </source>
</evidence>
<organism evidence="3 4">
    <name type="scientific">Saccharomonospora marina XMU15</name>
    <dbReference type="NCBI Taxonomy" id="882083"/>
    <lineage>
        <taxon>Bacteria</taxon>
        <taxon>Bacillati</taxon>
        <taxon>Actinomycetota</taxon>
        <taxon>Actinomycetes</taxon>
        <taxon>Pseudonocardiales</taxon>
        <taxon>Pseudonocardiaceae</taxon>
        <taxon>Saccharomonospora</taxon>
    </lineage>
</organism>
<dbReference type="InterPro" id="IPR012349">
    <property type="entry name" value="Split_barrel_FMN-bd"/>
</dbReference>
<protein>
    <submittedName>
        <fullName evidence="3">DIM6/NTAB family protein</fullName>
    </submittedName>
</protein>
<dbReference type="GO" id="GO:0010181">
    <property type="term" value="F:FMN binding"/>
    <property type="evidence" value="ECO:0007669"/>
    <property type="project" value="InterPro"/>
</dbReference>
<dbReference type="GO" id="GO:0042602">
    <property type="term" value="F:riboflavin reductase (NADPH) activity"/>
    <property type="evidence" value="ECO:0007669"/>
    <property type="project" value="TreeGrafter"/>
</dbReference>
<dbReference type="PANTHER" id="PTHR30466">
    <property type="entry name" value="FLAVIN REDUCTASE"/>
    <property type="match status" value="1"/>
</dbReference>
<sequence>MRTKSPLDRSTVDPTHFRRTMGRFTSGVTVVTTVDDADIHGMTANGFLSVSLDPPLVLVSLSKTSRMAALLERTGRYGVSILTEHQRPHSRHFAGNPVPGLRPEFDLVDGCAFLRGSMAQIGCDVVDTHDAGDHLLYVGHVKHLDYSDATPLVFFTGDYRALDSDADNVYTH</sequence>
<dbReference type="SMART" id="SM00903">
    <property type="entry name" value="Flavin_Reduct"/>
    <property type="match status" value="1"/>
</dbReference>
<keyword evidence="4" id="KW-1185">Reference proteome</keyword>
<keyword evidence="1" id="KW-0560">Oxidoreductase</keyword>
<reference evidence="3 4" key="1">
    <citation type="journal article" date="2012" name="Stand. Genomic Sci.">
        <title>Genome sequence of the ocean sediment bacterium Saccharomonospora marina type strain (XMU15(T)).</title>
        <authorList>
            <person name="Klenk H.P."/>
            <person name="Lu M."/>
            <person name="Lucas S."/>
            <person name="Lapidus A."/>
            <person name="Copeland A."/>
            <person name="Pitluck S."/>
            <person name="Goodwin L.A."/>
            <person name="Han C."/>
            <person name="Tapia R."/>
            <person name="Brambilla E.M."/>
            <person name="Potter G."/>
            <person name="Land M."/>
            <person name="Ivanova N."/>
            <person name="Rohde M."/>
            <person name="Goker M."/>
            <person name="Detter J.C."/>
            <person name="Li W.J."/>
            <person name="Kyrpides N.C."/>
            <person name="Woyke T."/>
        </authorList>
    </citation>
    <scope>NUCLEOTIDE SEQUENCE [LARGE SCALE GENOMIC DNA]</scope>
    <source>
        <strain evidence="3 4">XMU15</strain>
    </source>
</reference>
<evidence type="ECO:0000256" key="1">
    <source>
        <dbReference type="ARBA" id="ARBA00023002"/>
    </source>
</evidence>
<dbReference type="Pfam" id="PF01613">
    <property type="entry name" value="Flavin_Reduct"/>
    <property type="match status" value="1"/>
</dbReference>
<evidence type="ECO:0000313" key="4">
    <source>
        <dbReference type="Proteomes" id="UP000004926"/>
    </source>
</evidence>
<dbReference type="AlphaFoldDB" id="H5X515"/>
<feature type="domain" description="Flavin reductase like" evidence="2">
    <location>
        <begin position="21"/>
        <end position="161"/>
    </location>
</feature>
<dbReference type="SUPFAM" id="SSF50475">
    <property type="entry name" value="FMN-binding split barrel"/>
    <property type="match status" value="1"/>
</dbReference>
<dbReference type="Gene3D" id="2.30.110.10">
    <property type="entry name" value="Electron Transport, Fmn-binding Protein, Chain A"/>
    <property type="match status" value="1"/>
</dbReference>
<gene>
    <name evidence="3" type="ORF">SacmaDRAFT_5181</name>
</gene>
<evidence type="ECO:0000313" key="3">
    <source>
        <dbReference type="EMBL" id="EHR53347.1"/>
    </source>
</evidence>
<name>H5X515_9PSEU</name>
<dbReference type="EMBL" id="CM001439">
    <property type="protein sequence ID" value="EHR53347.1"/>
    <property type="molecule type" value="Genomic_DNA"/>
</dbReference>
<dbReference type="PANTHER" id="PTHR30466:SF1">
    <property type="entry name" value="FMN REDUCTASE (NADH) RUTF"/>
    <property type="match status" value="1"/>
</dbReference>
<dbReference type="Proteomes" id="UP000004926">
    <property type="component" value="Chromosome"/>
</dbReference>
<dbReference type="InterPro" id="IPR002563">
    <property type="entry name" value="Flavin_Rdtase-like_dom"/>
</dbReference>
<dbReference type="InterPro" id="IPR050268">
    <property type="entry name" value="NADH-dep_flavin_reductase"/>
</dbReference>
<proteinExistence type="predicted"/>
<dbReference type="RefSeq" id="WP_009156723.1">
    <property type="nucleotide sequence ID" value="NZ_CM001439.1"/>
</dbReference>